<keyword evidence="1" id="KW-0436">Ligase</keyword>
<dbReference type="InterPro" id="IPR004408">
    <property type="entry name" value="Biotin_CoA_COase_ligase"/>
</dbReference>
<evidence type="ECO:0000313" key="3">
    <source>
        <dbReference type="EMBL" id="EQB35441.1"/>
    </source>
</evidence>
<dbReference type="NCBIfam" id="TIGR00121">
    <property type="entry name" value="birA_ligase"/>
    <property type="match status" value="1"/>
</dbReference>
<name>T0JBI2_9BACT</name>
<accession>T0JBI2</accession>
<dbReference type="GO" id="GO:0004077">
    <property type="term" value="F:biotin--[biotin carboxyl-carrier protein] ligase activity"/>
    <property type="evidence" value="ECO:0007669"/>
    <property type="project" value="InterPro"/>
</dbReference>
<dbReference type="GO" id="GO:0005737">
    <property type="term" value="C:cytoplasm"/>
    <property type="evidence" value="ECO:0007669"/>
    <property type="project" value="TreeGrafter"/>
</dbReference>
<dbReference type="OrthoDB" id="9807064at2"/>
<dbReference type="PROSITE" id="PS51733">
    <property type="entry name" value="BPL_LPL_CATALYTIC"/>
    <property type="match status" value="1"/>
</dbReference>
<dbReference type="PANTHER" id="PTHR12835:SF5">
    <property type="entry name" value="BIOTIN--PROTEIN LIGASE"/>
    <property type="match status" value="1"/>
</dbReference>
<dbReference type="AlphaFoldDB" id="T0JBI2"/>
<dbReference type="Pfam" id="PF03099">
    <property type="entry name" value="BPL_LplA_LipB"/>
    <property type="match status" value="1"/>
</dbReference>
<dbReference type="PANTHER" id="PTHR12835">
    <property type="entry name" value="BIOTIN PROTEIN LIGASE"/>
    <property type="match status" value="1"/>
</dbReference>
<evidence type="ECO:0000259" key="2">
    <source>
        <dbReference type="PROSITE" id="PS51733"/>
    </source>
</evidence>
<feature type="domain" description="BPL/LPL catalytic" evidence="2">
    <location>
        <begin position="1"/>
        <end position="180"/>
    </location>
</feature>
<dbReference type="InterPro" id="IPR045864">
    <property type="entry name" value="aa-tRNA-synth_II/BPL/LPL"/>
</dbReference>
<dbReference type="EMBL" id="AUPZ01000013">
    <property type="protein sequence ID" value="EQB35441.1"/>
    <property type="molecule type" value="Genomic_DNA"/>
</dbReference>
<dbReference type="SUPFAM" id="SSF55681">
    <property type="entry name" value="Class II aaRS and biotin synthetases"/>
    <property type="match status" value="1"/>
</dbReference>
<dbReference type="RefSeq" id="WP_021288080.1">
    <property type="nucleotide sequence ID" value="NZ_AUPZ01000013.1"/>
</dbReference>
<organism evidence="3 4">
    <name type="scientific">Sulfurimonas hongkongensis</name>
    <dbReference type="NCBI Taxonomy" id="1172190"/>
    <lineage>
        <taxon>Bacteria</taxon>
        <taxon>Pseudomonadati</taxon>
        <taxon>Campylobacterota</taxon>
        <taxon>Epsilonproteobacteria</taxon>
        <taxon>Campylobacterales</taxon>
        <taxon>Sulfurimonadaceae</taxon>
        <taxon>Sulfurimonas</taxon>
    </lineage>
</organism>
<proteinExistence type="predicted"/>
<protein>
    <recommendedName>
        <fullName evidence="2">BPL/LPL catalytic domain-containing protein</fullName>
    </recommendedName>
</protein>
<sequence length="211" mass="24269">MKILYLKEIDSTQKFLKKLIRGKEVKAPFAVVSDTQSAGVGSRNNAWNSQKGNLFLSFAIELDELPKDLKLESASIYFSYILKTLLYEEGSCVWIKWPNDFYVDDKKIGGMITNLEANTLICGLGLNLVMAPDGFAKLDIKVDKKEVLKKYFTKIEEKISWKQVFSKYELEFYKNKNFFTHNQNIKIPLEGVKLQQDGSIINNGKRIYSTR</sequence>
<gene>
    <name evidence="3" type="ORF">M947_09160</name>
</gene>
<dbReference type="eggNOG" id="COG0340">
    <property type="taxonomic scope" value="Bacteria"/>
</dbReference>
<evidence type="ECO:0000313" key="4">
    <source>
        <dbReference type="Proteomes" id="UP000015520"/>
    </source>
</evidence>
<dbReference type="NCBIfam" id="NF006294">
    <property type="entry name" value="PRK08477.1"/>
    <property type="match status" value="1"/>
</dbReference>
<dbReference type="PATRIC" id="fig|1172190.3.peg.1765"/>
<reference evidence="3 4" key="1">
    <citation type="submission" date="2013-07" db="EMBL/GenBank/DDBJ databases">
        <title>Sulfurimonas hongkongensis AST-10 Genome Sequencing.</title>
        <authorList>
            <person name="Cai L."/>
            <person name="Zhang T."/>
        </authorList>
    </citation>
    <scope>NUCLEOTIDE SEQUENCE [LARGE SCALE GENOMIC DNA]</scope>
    <source>
        <strain evidence="3 4">AST-10</strain>
    </source>
</reference>
<dbReference type="Proteomes" id="UP000015520">
    <property type="component" value="Unassembled WGS sequence"/>
</dbReference>
<dbReference type="STRING" id="1172190.M947_09160"/>
<comment type="caution">
    <text evidence="3">The sequence shown here is derived from an EMBL/GenBank/DDBJ whole genome shotgun (WGS) entry which is preliminary data.</text>
</comment>
<dbReference type="Gene3D" id="3.30.930.10">
    <property type="entry name" value="Bira Bifunctional Protein, Domain 2"/>
    <property type="match status" value="1"/>
</dbReference>
<evidence type="ECO:0000256" key="1">
    <source>
        <dbReference type="ARBA" id="ARBA00022598"/>
    </source>
</evidence>
<keyword evidence="4" id="KW-1185">Reference proteome</keyword>
<dbReference type="InterPro" id="IPR004143">
    <property type="entry name" value="BPL_LPL_catalytic"/>
</dbReference>